<dbReference type="Gene3D" id="3.30.70.100">
    <property type="match status" value="1"/>
</dbReference>
<evidence type="ECO:0000313" key="2">
    <source>
        <dbReference type="EMBL" id="GIE16247.1"/>
    </source>
</evidence>
<protein>
    <recommendedName>
        <fullName evidence="1">ABM domain-containing protein</fullName>
    </recommendedName>
</protein>
<dbReference type="PROSITE" id="PS51725">
    <property type="entry name" value="ABM"/>
    <property type="match status" value="1"/>
</dbReference>
<dbReference type="Pfam" id="PF03992">
    <property type="entry name" value="ABM"/>
    <property type="match status" value="1"/>
</dbReference>
<dbReference type="AlphaFoldDB" id="A0A919MQE6"/>
<gene>
    <name evidence="2" type="ORF">Afe05nite_80870</name>
</gene>
<organism evidence="2 3">
    <name type="scientific">Paractinoplanes ferrugineus</name>
    <dbReference type="NCBI Taxonomy" id="113564"/>
    <lineage>
        <taxon>Bacteria</taxon>
        <taxon>Bacillati</taxon>
        <taxon>Actinomycetota</taxon>
        <taxon>Actinomycetes</taxon>
        <taxon>Micromonosporales</taxon>
        <taxon>Micromonosporaceae</taxon>
        <taxon>Paractinoplanes</taxon>
    </lineage>
</organism>
<sequence length="102" mass="11817">MSVRVMVRSRPRAEDREAFEKAFEEVSSAVRGTPGHLRDQLLRDANDDSLYILLAEWESEEAFRAWEDHPRHLEMAAPIMPFVATTTEERRIFTVRISVESA</sequence>
<accession>A0A919MQE6</accession>
<comment type="caution">
    <text evidence="2">The sequence shown here is derived from an EMBL/GenBank/DDBJ whole genome shotgun (WGS) entry which is preliminary data.</text>
</comment>
<reference evidence="2" key="1">
    <citation type="submission" date="2021-01" db="EMBL/GenBank/DDBJ databases">
        <title>Whole genome shotgun sequence of Actinoplanes ferrugineus NBRC 15555.</title>
        <authorList>
            <person name="Komaki H."/>
            <person name="Tamura T."/>
        </authorList>
    </citation>
    <scope>NUCLEOTIDE SEQUENCE</scope>
    <source>
        <strain evidence="2">NBRC 15555</strain>
    </source>
</reference>
<dbReference type="RefSeq" id="WP_203822588.1">
    <property type="nucleotide sequence ID" value="NZ_BAAABP010000012.1"/>
</dbReference>
<feature type="domain" description="ABM" evidence="1">
    <location>
        <begin position="3"/>
        <end position="93"/>
    </location>
</feature>
<dbReference type="SUPFAM" id="SSF54909">
    <property type="entry name" value="Dimeric alpha+beta barrel"/>
    <property type="match status" value="1"/>
</dbReference>
<dbReference type="Proteomes" id="UP000598174">
    <property type="component" value="Unassembled WGS sequence"/>
</dbReference>
<dbReference type="InterPro" id="IPR007138">
    <property type="entry name" value="ABM_dom"/>
</dbReference>
<dbReference type="EMBL" id="BOMM01000080">
    <property type="protein sequence ID" value="GIE16247.1"/>
    <property type="molecule type" value="Genomic_DNA"/>
</dbReference>
<dbReference type="InterPro" id="IPR011008">
    <property type="entry name" value="Dimeric_a/b-barrel"/>
</dbReference>
<name>A0A919MQE6_9ACTN</name>
<proteinExistence type="predicted"/>
<evidence type="ECO:0000259" key="1">
    <source>
        <dbReference type="PROSITE" id="PS51725"/>
    </source>
</evidence>
<keyword evidence="3" id="KW-1185">Reference proteome</keyword>
<evidence type="ECO:0000313" key="3">
    <source>
        <dbReference type="Proteomes" id="UP000598174"/>
    </source>
</evidence>